<dbReference type="AlphaFoldDB" id="A0A9X1SSN3"/>
<dbReference type="RefSeq" id="WP_231440018.1">
    <property type="nucleotide sequence ID" value="NZ_JAJOMB010000003.1"/>
</dbReference>
<dbReference type="EMBL" id="JAJOMB010000003">
    <property type="protein sequence ID" value="MCD5310842.1"/>
    <property type="molecule type" value="Genomic_DNA"/>
</dbReference>
<evidence type="ECO:0000256" key="1">
    <source>
        <dbReference type="SAM" id="MobiDB-lite"/>
    </source>
</evidence>
<proteinExistence type="predicted"/>
<gene>
    <name evidence="2" type="ORF">LR394_08045</name>
</gene>
<protein>
    <submittedName>
        <fullName evidence="2">Uncharacterized protein</fullName>
    </submittedName>
</protein>
<evidence type="ECO:0000313" key="2">
    <source>
        <dbReference type="EMBL" id="MCD5310842.1"/>
    </source>
</evidence>
<name>A0A9X1SSN3_9ACTN</name>
<organism evidence="2 3">
    <name type="scientific">Kineosporia babensis</name>
    <dbReference type="NCBI Taxonomy" id="499548"/>
    <lineage>
        <taxon>Bacteria</taxon>
        <taxon>Bacillati</taxon>
        <taxon>Actinomycetota</taxon>
        <taxon>Actinomycetes</taxon>
        <taxon>Kineosporiales</taxon>
        <taxon>Kineosporiaceae</taxon>
        <taxon>Kineosporia</taxon>
    </lineage>
</organism>
<comment type="caution">
    <text evidence="2">The sequence shown here is derived from an EMBL/GenBank/DDBJ whole genome shotgun (WGS) entry which is preliminary data.</text>
</comment>
<dbReference type="Proteomes" id="UP001138997">
    <property type="component" value="Unassembled WGS sequence"/>
</dbReference>
<keyword evidence="3" id="KW-1185">Reference proteome</keyword>
<sequence>MTDTPAPPPPKRGRGRPGIGPKKNVNLRPDQHAAIKAIAERGEVEEADVIRDLLDEALTPIPRERTHVADSYTAVYDRHHERCTAPAFKTVLAALEFLMYGAEYSKLDMVAVTDSEGETILDLPRGSDLRDELTEAHDEERLAEELANRGIQ</sequence>
<feature type="region of interest" description="Disordered" evidence="1">
    <location>
        <begin position="1"/>
        <end position="26"/>
    </location>
</feature>
<accession>A0A9X1SSN3</accession>
<reference evidence="2" key="1">
    <citation type="submission" date="2021-11" db="EMBL/GenBank/DDBJ databases">
        <title>Streptomyces corallinus and Kineosporia corallina sp. nov., two new coral-derived marine actinobacteria.</title>
        <authorList>
            <person name="Buangrab K."/>
            <person name="Sutthacheep M."/>
            <person name="Yeemin T."/>
            <person name="Harunari E."/>
            <person name="Igarashi Y."/>
            <person name="Sripreechasak P."/>
            <person name="Kanchanasin P."/>
            <person name="Tanasupawat S."/>
            <person name="Phongsopitanun W."/>
        </authorList>
    </citation>
    <scope>NUCLEOTIDE SEQUENCE</scope>
    <source>
        <strain evidence="2">JCM 31032</strain>
    </source>
</reference>
<feature type="compositionally biased region" description="Pro residues" evidence="1">
    <location>
        <begin position="1"/>
        <end position="10"/>
    </location>
</feature>
<evidence type="ECO:0000313" key="3">
    <source>
        <dbReference type="Proteomes" id="UP001138997"/>
    </source>
</evidence>